<sequence>MREDDIDAATEGLIAAGFSNEQVMEIVEGLAEEEWAPPTGHRLRDTGNGPTVSYEEALLRECFGELDEEGVYR</sequence>
<gene>
    <name evidence="1" type="ORF">Shyd_66430</name>
</gene>
<keyword evidence="2" id="KW-1185">Reference proteome</keyword>
<accession>A0ABQ3PJU0</accession>
<reference evidence="1" key="1">
    <citation type="submission" date="2024-05" db="EMBL/GenBank/DDBJ databases">
        <title>Whole genome shotgun sequence of Streptomyces hydrogenans NBRC 13475.</title>
        <authorList>
            <person name="Komaki H."/>
            <person name="Tamura T."/>
        </authorList>
    </citation>
    <scope>NUCLEOTIDE SEQUENCE</scope>
    <source>
        <strain evidence="1">NBRC 13475</strain>
    </source>
</reference>
<evidence type="ECO:0000313" key="1">
    <source>
        <dbReference type="EMBL" id="GHI25272.1"/>
    </source>
</evidence>
<proteinExistence type="predicted"/>
<comment type="caution">
    <text evidence="1">The sequence shown here is derived from an EMBL/GenBank/DDBJ whole genome shotgun (WGS) entry which is preliminary data.</text>
</comment>
<dbReference type="EMBL" id="BNDW01000068">
    <property type="protein sequence ID" value="GHI25272.1"/>
    <property type="molecule type" value="Genomic_DNA"/>
</dbReference>
<protein>
    <submittedName>
        <fullName evidence="1">Uncharacterized protein</fullName>
    </submittedName>
</protein>
<dbReference type="RefSeq" id="WP_190222710.1">
    <property type="nucleotide sequence ID" value="NZ_BNBS01000020.1"/>
</dbReference>
<evidence type="ECO:0000313" key="2">
    <source>
        <dbReference type="Proteomes" id="UP001052739"/>
    </source>
</evidence>
<organism evidence="1 2">
    <name type="scientific">Streptomyces hydrogenans</name>
    <dbReference type="NCBI Taxonomy" id="1873719"/>
    <lineage>
        <taxon>Bacteria</taxon>
        <taxon>Bacillati</taxon>
        <taxon>Actinomycetota</taxon>
        <taxon>Actinomycetes</taxon>
        <taxon>Kitasatosporales</taxon>
        <taxon>Streptomycetaceae</taxon>
        <taxon>Streptomyces</taxon>
    </lineage>
</organism>
<name>A0ABQ3PJU0_9ACTN</name>
<dbReference type="Proteomes" id="UP001052739">
    <property type="component" value="Unassembled WGS sequence"/>
</dbReference>